<evidence type="ECO:0000256" key="3">
    <source>
        <dbReference type="ARBA" id="ARBA00004167"/>
    </source>
</evidence>
<dbReference type="PANTHER" id="PTHR43028">
    <property type="entry name" value="3'(2'),5'-BISPHOSPHATE NUCLEOTIDASE 1"/>
    <property type="match status" value="1"/>
</dbReference>
<organism evidence="15 16">
    <name type="scientific">Odynerus spinipes</name>
    <dbReference type="NCBI Taxonomy" id="1348599"/>
    <lineage>
        <taxon>Eukaryota</taxon>
        <taxon>Metazoa</taxon>
        <taxon>Ecdysozoa</taxon>
        <taxon>Arthropoda</taxon>
        <taxon>Hexapoda</taxon>
        <taxon>Insecta</taxon>
        <taxon>Pterygota</taxon>
        <taxon>Neoptera</taxon>
        <taxon>Endopterygota</taxon>
        <taxon>Hymenoptera</taxon>
        <taxon>Apocrita</taxon>
        <taxon>Aculeata</taxon>
        <taxon>Vespoidea</taxon>
        <taxon>Vespidae</taxon>
        <taxon>Eumeninae</taxon>
        <taxon>Odynerus</taxon>
    </lineage>
</organism>
<dbReference type="PRINTS" id="PR00377">
    <property type="entry name" value="IMPHPHTASES"/>
</dbReference>
<dbReference type="Proteomes" id="UP001258017">
    <property type="component" value="Unassembled WGS sequence"/>
</dbReference>
<evidence type="ECO:0000256" key="5">
    <source>
        <dbReference type="ARBA" id="ARBA00009759"/>
    </source>
</evidence>
<reference evidence="15" key="2">
    <citation type="journal article" date="2023" name="Commun. Biol.">
        <title>Intrasexual cuticular hydrocarbon dimorphism in a wasp sheds light on hydrocarbon biosynthesis genes in Hymenoptera.</title>
        <authorList>
            <person name="Moris V.C."/>
            <person name="Podsiadlowski L."/>
            <person name="Martin S."/>
            <person name="Oeyen J.P."/>
            <person name="Donath A."/>
            <person name="Petersen M."/>
            <person name="Wilbrandt J."/>
            <person name="Misof B."/>
            <person name="Liedtke D."/>
            <person name="Thamm M."/>
            <person name="Scheiner R."/>
            <person name="Schmitt T."/>
            <person name="Niehuis O."/>
        </authorList>
    </citation>
    <scope>NUCLEOTIDE SEQUENCE</scope>
    <source>
        <strain evidence="15">GBR_01_08_01A</strain>
    </source>
</reference>
<gene>
    <name evidence="15" type="ORF">KPH14_007214</name>
</gene>
<keyword evidence="10 14" id="KW-0460">Magnesium</keyword>
<evidence type="ECO:0000256" key="13">
    <source>
        <dbReference type="ARBA" id="ARBA00042119"/>
    </source>
</evidence>
<comment type="caution">
    <text evidence="15">The sequence shown here is derived from an EMBL/GenBank/DDBJ whole genome shotgun (WGS) entry which is preliminary data.</text>
</comment>
<dbReference type="GO" id="GO:0016020">
    <property type="term" value="C:membrane"/>
    <property type="evidence" value="ECO:0007669"/>
    <property type="project" value="UniProtKB-SubCell"/>
</dbReference>
<dbReference type="GO" id="GO:0012505">
    <property type="term" value="C:endomembrane system"/>
    <property type="evidence" value="ECO:0007669"/>
    <property type="project" value="TreeGrafter"/>
</dbReference>
<dbReference type="InterPro" id="IPR000760">
    <property type="entry name" value="Inositol_monophosphatase-like"/>
</dbReference>
<sequence>MLLAAAIRAAQLGGYQVVSVHDQITFDIESKGKTKEGENDPVTAADYKSHCAMYKSLTEAFPGITVISEEESKDCDKVIMPDLTNSFSNFEEYDIDEVFEDIKDITIWIDPLDATKEFTENLLHYVTTMVCIAVNGVPTIGVIYKPFETRKDHSLYWTWVGYGVSKNLQNLPMLETTELPIVIVSRSHAGQVSDAVEAAFGKNVQIVSAAGAGYKFLELAVGNVSAYVHTTAIKKWDICSGTTIIKALGGRTTSLFDGKNINFDPDGSKVLTSGLLSTRTDHFWYLKKFSKKIGSLLTRWMRTVPENNGLE</sequence>
<evidence type="ECO:0000313" key="15">
    <source>
        <dbReference type="EMBL" id="KAK2575839.1"/>
    </source>
</evidence>
<keyword evidence="9" id="KW-0378">Hydrolase</keyword>
<evidence type="ECO:0000256" key="9">
    <source>
        <dbReference type="ARBA" id="ARBA00022801"/>
    </source>
</evidence>
<dbReference type="EC" id="3.1.3.25" evidence="6"/>
<comment type="similarity">
    <text evidence="5">Belongs to the inositol monophosphatase superfamily.</text>
</comment>
<evidence type="ECO:0000313" key="16">
    <source>
        <dbReference type="Proteomes" id="UP001258017"/>
    </source>
</evidence>
<dbReference type="EMBL" id="JAIFRP010004408">
    <property type="protein sequence ID" value="KAK2575839.1"/>
    <property type="molecule type" value="Genomic_DNA"/>
</dbReference>
<dbReference type="SUPFAM" id="SSF56655">
    <property type="entry name" value="Carbohydrate phosphatase"/>
    <property type="match status" value="1"/>
</dbReference>
<evidence type="ECO:0000256" key="4">
    <source>
        <dbReference type="ARBA" id="ARBA00005152"/>
    </source>
</evidence>
<dbReference type="FunFam" id="3.30.540.10:FF:000012">
    <property type="entry name" value="Blast:Putative inositol monophosphatase 3"/>
    <property type="match status" value="1"/>
</dbReference>
<evidence type="ECO:0000256" key="14">
    <source>
        <dbReference type="PIRSR" id="PIRSR600760-2"/>
    </source>
</evidence>
<feature type="binding site" evidence="14">
    <location>
        <position position="112"/>
    </location>
    <ligand>
        <name>Mg(2+)</name>
        <dbReference type="ChEBI" id="CHEBI:18420"/>
        <label>1</label>
        <note>catalytic</note>
    </ligand>
</feature>
<feature type="binding site" evidence="14">
    <location>
        <position position="69"/>
    </location>
    <ligand>
        <name>Mg(2+)</name>
        <dbReference type="ChEBI" id="CHEBI:18420"/>
        <label>1</label>
        <note>catalytic</note>
    </ligand>
</feature>
<keyword evidence="16" id="KW-1185">Reference proteome</keyword>
<dbReference type="PANTHER" id="PTHR43028:SF4">
    <property type="entry name" value="INOSITOL MONOPHOSPHATASE 3"/>
    <property type="match status" value="1"/>
</dbReference>
<evidence type="ECO:0000256" key="6">
    <source>
        <dbReference type="ARBA" id="ARBA00013106"/>
    </source>
</evidence>
<dbReference type="Pfam" id="PF00459">
    <property type="entry name" value="Inositol_P"/>
    <property type="match status" value="1"/>
</dbReference>
<keyword evidence="7" id="KW-0812">Transmembrane</keyword>
<feature type="binding site" evidence="14">
    <location>
        <position position="113"/>
    </location>
    <ligand>
        <name>Mg(2+)</name>
        <dbReference type="ChEBI" id="CHEBI:18420"/>
        <label>1</label>
        <note>catalytic</note>
    </ligand>
</feature>
<dbReference type="InterPro" id="IPR050725">
    <property type="entry name" value="CysQ/Inositol_MonoPase"/>
</dbReference>
<dbReference type="Gene3D" id="3.30.540.10">
    <property type="entry name" value="Fructose-1,6-Bisphosphatase, subunit A, domain 1"/>
    <property type="match status" value="1"/>
</dbReference>
<dbReference type="AlphaFoldDB" id="A0AAD9VIH7"/>
<dbReference type="Gene3D" id="3.40.190.80">
    <property type="match status" value="1"/>
</dbReference>
<evidence type="ECO:0000256" key="2">
    <source>
        <dbReference type="ARBA" id="ARBA00001946"/>
    </source>
</evidence>
<feature type="binding site" evidence="14">
    <location>
        <position position="110"/>
    </location>
    <ligand>
        <name>Mg(2+)</name>
        <dbReference type="ChEBI" id="CHEBI:18420"/>
        <label>1</label>
        <note>catalytic</note>
    </ligand>
</feature>
<evidence type="ECO:0000256" key="8">
    <source>
        <dbReference type="ARBA" id="ARBA00022723"/>
    </source>
</evidence>
<dbReference type="GO" id="GO:0046872">
    <property type="term" value="F:metal ion binding"/>
    <property type="evidence" value="ECO:0007669"/>
    <property type="project" value="UniProtKB-KW"/>
</dbReference>
<protein>
    <recommendedName>
        <fullName evidence="6">inositol-phosphate phosphatase</fullName>
        <ecNumber evidence="6">3.1.3.25</ecNumber>
    </recommendedName>
    <alternativeName>
        <fullName evidence="13">Myo-inositol monophosphatase A3</fullName>
    </alternativeName>
</protein>
<dbReference type="GO" id="GO:0005737">
    <property type="term" value="C:cytoplasm"/>
    <property type="evidence" value="ECO:0007669"/>
    <property type="project" value="UniProtKB-ARBA"/>
</dbReference>
<dbReference type="GO" id="GO:0008254">
    <property type="term" value="F:3'-nucleotidase activity"/>
    <property type="evidence" value="ECO:0007669"/>
    <property type="project" value="TreeGrafter"/>
</dbReference>
<keyword evidence="8 14" id="KW-0479">Metal-binding</keyword>
<feature type="binding site" evidence="14">
    <location>
        <position position="237"/>
    </location>
    <ligand>
        <name>Mg(2+)</name>
        <dbReference type="ChEBI" id="CHEBI:18420"/>
        <label>1</label>
        <note>catalytic</note>
    </ligand>
</feature>
<evidence type="ECO:0000256" key="7">
    <source>
        <dbReference type="ARBA" id="ARBA00022692"/>
    </source>
</evidence>
<evidence type="ECO:0000256" key="1">
    <source>
        <dbReference type="ARBA" id="ARBA00001033"/>
    </source>
</evidence>
<comment type="subcellular location">
    <subcellularLocation>
        <location evidence="3">Membrane</location>
        <topology evidence="3">Single-pass membrane protein</topology>
    </subcellularLocation>
</comment>
<comment type="pathway">
    <text evidence="4">Polyol metabolism; myo-inositol biosynthesis; myo-inositol from D-glucose 6-phosphate: step 2/2.</text>
</comment>
<proteinExistence type="inferred from homology"/>
<reference evidence="15" key="1">
    <citation type="submission" date="2021-08" db="EMBL/GenBank/DDBJ databases">
        <authorList>
            <person name="Misof B."/>
            <person name="Oliver O."/>
            <person name="Podsiadlowski L."/>
            <person name="Donath A."/>
            <person name="Peters R."/>
            <person name="Mayer C."/>
            <person name="Rust J."/>
            <person name="Gunkel S."/>
            <person name="Lesny P."/>
            <person name="Martin S."/>
            <person name="Oeyen J.P."/>
            <person name="Petersen M."/>
            <person name="Panagiotis P."/>
            <person name="Wilbrandt J."/>
            <person name="Tanja T."/>
        </authorList>
    </citation>
    <scope>NUCLEOTIDE SEQUENCE</scope>
    <source>
        <strain evidence="15">GBR_01_08_01A</strain>
        <tissue evidence="15">Thorax + abdomen</tissue>
    </source>
</reference>
<accession>A0AAD9VIH7</accession>
<name>A0AAD9VIH7_9HYME</name>
<evidence type="ECO:0000256" key="11">
    <source>
        <dbReference type="ARBA" id="ARBA00022989"/>
    </source>
</evidence>
<keyword evidence="12" id="KW-0472">Membrane</keyword>
<evidence type="ECO:0000256" key="10">
    <source>
        <dbReference type="ARBA" id="ARBA00022842"/>
    </source>
</evidence>
<comment type="cofactor">
    <cofactor evidence="2 14">
        <name>Mg(2+)</name>
        <dbReference type="ChEBI" id="CHEBI:18420"/>
    </cofactor>
</comment>
<comment type="catalytic activity">
    <reaction evidence="1">
        <text>a myo-inositol phosphate + H2O = myo-inositol + phosphate</text>
        <dbReference type="Rhea" id="RHEA:24056"/>
        <dbReference type="ChEBI" id="CHEBI:15377"/>
        <dbReference type="ChEBI" id="CHEBI:17268"/>
        <dbReference type="ChEBI" id="CHEBI:43474"/>
        <dbReference type="ChEBI" id="CHEBI:84139"/>
        <dbReference type="EC" id="3.1.3.25"/>
    </reaction>
</comment>
<evidence type="ECO:0000256" key="12">
    <source>
        <dbReference type="ARBA" id="ARBA00023136"/>
    </source>
</evidence>
<keyword evidence="11" id="KW-1133">Transmembrane helix</keyword>
<dbReference type="GO" id="GO:0052834">
    <property type="term" value="F:inositol monophosphate phosphatase activity"/>
    <property type="evidence" value="ECO:0007669"/>
    <property type="project" value="UniProtKB-EC"/>
</dbReference>